<sequence>MSKSKEPDSLILDPRIFNLEKHLSILISWLNSQGFTLQEMVTPTGFAIQPANMQQYLESGLGCVFEAMNAIYQLKSQIDPQPILKIPYIVNIDKFSQVFTEFMSQVVLYYIKTPIPTSSFQSSFAYFVILHSMYLKMIVSPTTPVKIDDFKSVWNAFYAQFSELKNVILQLDFEYYINKCDEFLATLSSQNFDNTILSNLRTHSQNLKAELNKMRNTESLKDTYKAALDYSNQLSSVVTNIMTQRDLQGSSDFVGHLNLIIKSSYLCLDLIDISQKVNSFVCQKNFYLEPQRLKVPAPMTVINQIPELILLILRIMNDKKFQNDSKLQKISKSAKSIIDATVKGTVDRDETKQLICSSEDFQFSGNQVLEDKVFEGLEKIIETTVKSTENKSNAKHHLNEYKQLSNQEHNNITNHYKLTYLVSIQRYIKNECKTVLSGEFGQHFQNFMKQLLYEIFSEYIHESGYLMKLGYSKLQSGVFDSQSVYLSHLKDTVHSLICISQSFFSKGDFFDLLIPYLEICSVNIDFCIKHPQAESIYNMISVLPDPVCIINSLELDEISTSIFDFIKDIKTSLETSNLKDNEFLLRKCGSLSEKIEDLSIRTKFKTLYDIMFAYFAVDNNKLHIKSIPDNFIFERENYVFIIKKVVELFKKKFIQEYNGELLYYSIETFKYIFLNDIDKFHSNYYGFLQVISQIDFSDLFLKSITSLMRIKRIINVYLFNNNIVDCKLQNVFKHLESTIYEIICCNKSQSSKKIEDELFKLCEEHSTVFKETIQSKYQPVSQFLEIIEVIHLIIESVKEEDPRIYSFYSLCINFYVCYCKFLQSMSDVGFVSNELINEFHNLVCLIFVQENLFFKLPDQNVIENLKDSYILAKNSINADVINITRQHFQPTVSLLFMTLSTMETTLPKEASDDIQRLISLTNKTIESTNIDDIFTYMSVISDITFKLHSKISASDEINNGFEHLQRCISLPAAVGYFNELSMLGDIITTKLCRLFNIDCPQFSLPLNDIIEGSLDNYLPELITEGSEIQNLLDDLYKCNLSSEIKVYVDKLVSDYNSNVSRLTSSLSKVVPDISSQSRENTRKIKYLKKVLEEKVNELNLLKEETEKFTKYDTEYCKYSEQINELISNRMKVDSETLFTEGKVSWSKSVESELDREISQYKNAQITQSSDKQQFKTVVSPKITMSQTMSMQEVLDRNMELRKEFCIVQRTCKHTKHEELSQIERDYKALSQHIAEFQFSEEDMKSNDSQCLQELESLKSAFNDNNLSSDSSEHIISLVDHIFKCINQYNSTRENILGIRYPN</sequence>
<reference evidence="1" key="2">
    <citation type="journal article" date="2007" name="Science">
        <title>Draft genome sequence of the sexually transmitted pathogen Trichomonas vaginalis.</title>
        <authorList>
            <person name="Carlton J.M."/>
            <person name="Hirt R.P."/>
            <person name="Silva J.C."/>
            <person name="Delcher A.L."/>
            <person name="Schatz M."/>
            <person name="Zhao Q."/>
            <person name="Wortman J.R."/>
            <person name="Bidwell S.L."/>
            <person name="Alsmark U.C.M."/>
            <person name="Besteiro S."/>
            <person name="Sicheritz-Ponten T."/>
            <person name="Noel C.J."/>
            <person name="Dacks J.B."/>
            <person name="Foster P.G."/>
            <person name="Simillion C."/>
            <person name="Van de Peer Y."/>
            <person name="Miranda-Saavedra D."/>
            <person name="Barton G.J."/>
            <person name="Westrop G.D."/>
            <person name="Mueller S."/>
            <person name="Dessi D."/>
            <person name="Fiori P.L."/>
            <person name="Ren Q."/>
            <person name="Paulsen I."/>
            <person name="Zhang H."/>
            <person name="Bastida-Corcuera F.D."/>
            <person name="Simoes-Barbosa A."/>
            <person name="Brown M.T."/>
            <person name="Hayes R.D."/>
            <person name="Mukherjee M."/>
            <person name="Okumura C.Y."/>
            <person name="Schneider R."/>
            <person name="Smith A.J."/>
            <person name="Vanacova S."/>
            <person name="Villalvazo M."/>
            <person name="Haas B.J."/>
            <person name="Pertea M."/>
            <person name="Feldblyum T.V."/>
            <person name="Utterback T.R."/>
            <person name="Shu C.L."/>
            <person name="Osoegawa K."/>
            <person name="de Jong P.J."/>
            <person name="Hrdy I."/>
            <person name="Horvathova L."/>
            <person name="Zubacova Z."/>
            <person name="Dolezal P."/>
            <person name="Malik S.B."/>
            <person name="Logsdon J.M. Jr."/>
            <person name="Henze K."/>
            <person name="Gupta A."/>
            <person name="Wang C.C."/>
            <person name="Dunne R.L."/>
            <person name="Upcroft J.A."/>
            <person name="Upcroft P."/>
            <person name="White O."/>
            <person name="Salzberg S.L."/>
            <person name="Tang P."/>
            <person name="Chiu C.-H."/>
            <person name="Lee Y.-S."/>
            <person name="Embley T.M."/>
            <person name="Coombs G.H."/>
            <person name="Mottram J.C."/>
            <person name="Tachezy J."/>
            <person name="Fraser-Liggett C.M."/>
            <person name="Johnson P.J."/>
        </authorList>
    </citation>
    <scope>NUCLEOTIDE SEQUENCE [LARGE SCALE GENOMIC DNA]</scope>
    <source>
        <strain evidence="1">G3</strain>
    </source>
</reference>
<dbReference type="Proteomes" id="UP000001542">
    <property type="component" value="Unassembled WGS sequence"/>
</dbReference>
<dbReference type="EMBL" id="DS114038">
    <property type="protein sequence ID" value="EAX91398.1"/>
    <property type="molecule type" value="Genomic_DNA"/>
</dbReference>
<accession>A2FUL8</accession>
<dbReference type="RefSeq" id="XP_001304328.1">
    <property type="nucleotide sequence ID" value="XM_001304327.1"/>
</dbReference>
<dbReference type="VEuPathDB" id="TrichDB:TVAG_350920"/>
<gene>
    <name evidence="1" type="ORF">TVAG_350920</name>
</gene>
<organism evidence="1 2">
    <name type="scientific">Trichomonas vaginalis (strain ATCC PRA-98 / G3)</name>
    <dbReference type="NCBI Taxonomy" id="412133"/>
    <lineage>
        <taxon>Eukaryota</taxon>
        <taxon>Metamonada</taxon>
        <taxon>Parabasalia</taxon>
        <taxon>Trichomonadida</taxon>
        <taxon>Trichomonadidae</taxon>
        <taxon>Trichomonas</taxon>
    </lineage>
</organism>
<dbReference type="InParanoid" id="A2FUL8"/>
<protein>
    <submittedName>
        <fullName evidence="1">Uncharacterized protein</fullName>
    </submittedName>
</protein>
<evidence type="ECO:0000313" key="2">
    <source>
        <dbReference type="Proteomes" id="UP000001542"/>
    </source>
</evidence>
<dbReference type="VEuPathDB" id="TrichDB:TVAGG3_0123410"/>
<name>A2FUL8_TRIV3</name>
<dbReference type="KEGG" id="tva:4749091"/>
<evidence type="ECO:0000313" key="1">
    <source>
        <dbReference type="EMBL" id="EAX91398.1"/>
    </source>
</evidence>
<proteinExistence type="predicted"/>
<reference evidence="1" key="1">
    <citation type="submission" date="2006-10" db="EMBL/GenBank/DDBJ databases">
        <authorList>
            <person name="Amadeo P."/>
            <person name="Zhao Q."/>
            <person name="Wortman J."/>
            <person name="Fraser-Liggett C."/>
            <person name="Carlton J."/>
        </authorList>
    </citation>
    <scope>NUCLEOTIDE SEQUENCE</scope>
    <source>
        <strain evidence="1">G3</strain>
    </source>
</reference>
<keyword evidence="2" id="KW-1185">Reference proteome</keyword>